<dbReference type="InterPro" id="IPR010359">
    <property type="entry name" value="IrrE_HExxH"/>
</dbReference>
<dbReference type="PANTHER" id="PTHR43236:SF1">
    <property type="entry name" value="BLL7220 PROTEIN"/>
    <property type="match status" value="1"/>
</dbReference>
<feature type="domain" description="HTH cro/C1-type" evidence="2">
    <location>
        <begin position="6"/>
        <end position="60"/>
    </location>
</feature>
<organism evidence="3">
    <name type="scientific">Edaphobacter paludis</name>
    <dbReference type="NCBI Taxonomy" id="3035702"/>
    <lineage>
        <taxon>Bacteria</taxon>
        <taxon>Pseudomonadati</taxon>
        <taxon>Acidobacteriota</taxon>
        <taxon>Terriglobia</taxon>
        <taxon>Terriglobales</taxon>
        <taxon>Acidobacteriaceae</taxon>
        <taxon>Edaphobacter</taxon>
    </lineage>
</organism>
<dbReference type="RefSeq" id="WP_348266247.1">
    <property type="nucleotide sequence ID" value="NZ_CP121194.1"/>
</dbReference>
<dbReference type="InterPro" id="IPR052345">
    <property type="entry name" value="Rad_response_metalloprotease"/>
</dbReference>
<dbReference type="AlphaFoldDB" id="A0AAU7CT09"/>
<comment type="similarity">
    <text evidence="1">Belongs to the short-chain fatty acyl-CoA assimilation regulator (ScfR) family.</text>
</comment>
<dbReference type="GO" id="GO:0003677">
    <property type="term" value="F:DNA binding"/>
    <property type="evidence" value="ECO:0007669"/>
    <property type="project" value="InterPro"/>
</dbReference>
<dbReference type="EMBL" id="CP121194">
    <property type="protein sequence ID" value="XBH08737.1"/>
    <property type="molecule type" value="Genomic_DNA"/>
</dbReference>
<dbReference type="CDD" id="cd00093">
    <property type="entry name" value="HTH_XRE"/>
    <property type="match status" value="1"/>
</dbReference>
<dbReference type="PROSITE" id="PS50943">
    <property type="entry name" value="HTH_CROC1"/>
    <property type="match status" value="1"/>
</dbReference>
<dbReference type="Pfam" id="PF06114">
    <property type="entry name" value="Peptidase_M78"/>
    <property type="match status" value="1"/>
</dbReference>
<dbReference type="InterPro" id="IPR001387">
    <property type="entry name" value="Cro/C1-type_HTH"/>
</dbReference>
<evidence type="ECO:0000313" key="3">
    <source>
        <dbReference type="EMBL" id="XBH08737.1"/>
    </source>
</evidence>
<dbReference type="Pfam" id="PF01381">
    <property type="entry name" value="HTH_3"/>
    <property type="match status" value="1"/>
</dbReference>
<dbReference type="PANTHER" id="PTHR43236">
    <property type="entry name" value="ANTITOXIN HIGA1"/>
    <property type="match status" value="1"/>
</dbReference>
<evidence type="ECO:0000256" key="1">
    <source>
        <dbReference type="ARBA" id="ARBA00007227"/>
    </source>
</evidence>
<evidence type="ECO:0000259" key="2">
    <source>
        <dbReference type="PROSITE" id="PS50943"/>
    </source>
</evidence>
<dbReference type="SUPFAM" id="SSF47413">
    <property type="entry name" value="lambda repressor-like DNA-binding domains"/>
    <property type="match status" value="1"/>
</dbReference>
<name>A0AAU7CT09_9BACT</name>
<gene>
    <name evidence="3" type="ORF">P4G45_09530</name>
</gene>
<dbReference type="InterPro" id="IPR010982">
    <property type="entry name" value="Lambda_DNA-bd_dom_sf"/>
</dbReference>
<dbReference type="Gene3D" id="1.10.260.40">
    <property type="entry name" value="lambda repressor-like DNA-binding domains"/>
    <property type="match status" value="1"/>
</dbReference>
<protein>
    <submittedName>
        <fullName evidence="3">XRE family transcriptional regulator</fullName>
    </submittedName>
</protein>
<reference evidence="3" key="1">
    <citation type="submission" date="2023-03" db="EMBL/GenBank/DDBJ databases">
        <title>Edaphobacter sp.</title>
        <authorList>
            <person name="Huber K.J."/>
            <person name="Papendorf J."/>
            <person name="Pilke C."/>
            <person name="Bunk B."/>
            <person name="Sproeer C."/>
            <person name="Pester M."/>
        </authorList>
    </citation>
    <scope>NUCLEOTIDE SEQUENCE</scope>
    <source>
        <strain evidence="3">DSM 109919</strain>
    </source>
</reference>
<sequence length="356" mass="39409">MIGSRIKLAREIAGLTQTELAERIGTTQSGIASMEANLYRPSSDYLKILAKQTGFGLAFFEPTHVDEFPSGALLYRARTALSKSERQHAHGLTSVAFELAVFLGAKLKQVPVNLPRLKESPEKAAQITRTALGIAPHVPVVDLMQRAERNGVLILLIPREISTLDGFATWVGSPYPRPVIALLGGKVGYRVNFTLGEEIGHLVLHSPLTVSVVEADNQARAFAQELLLPKEAMLEEMRGPITLTNLATLKPRWNVSLQMLIRRASDLKLITPNQYRYLNQQVRTSGWTQLEPGDENIPQPKPRLMRKMAELRYGNPIDLAKLSGETGIPLHTVAELLGVEAPKRRGRVLDFKPRAQ</sequence>
<proteinExistence type="inferred from homology"/>
<dbReference type="SMART" id="SM00530">
    <property type="entry name" value="HTH_XRE"/>
    <property type="match status" value="1"/>
</dbReference>
<accession>A0AAU7CT09</accession>
<dbReference type="KEGG" id="epl:P4G45_09530"/>